<dbReference type="EMBL" id="AXCN02000659">
    <property type="status" value="NOT_ANNOTATED_CDS"/>
    <property type="molecule type" value="Genomic_DNA"/>
</dbReference>
<dbReference type="VEuPathDB" id="VectorBase:AFAF012285"/>
<evidence type="ECO:0000259" key="2">
    <source>
        <dbReference type="Pfam" id="PF15651"/>
    </source>
</evidence>
<feature type="transmembrane region" description="Helical" evidence="1">
    <location>
        <begin position="2799"/>
        <end position="2826"/>
    </location>
</feature>
<accession>A0A182QKX6</accession>
<dbReference type="STRING" id="69004.A0A182QKX6"/>
<evidence type="ECO:0000313" key="3">
    <source>
        <dbReference type="EnsemblMetazoa" id="AFAF012285-PA"/>
    </source>
</evidence>
<dbReference type="Proteomes" id="UP000075886">
    <property type="component" value="Unassembled WGS sequence"/>
</dbReference>
<dbReference type="EnsemblMetazoa" id="AFAF012285-RA">
    <property type="protein sequence ID" value="AFAF012285-PA"/>
    <property type="gene ID" value="AFAF012285"/>
</dbReference>
<feature type="transmembrane region" description="Helical" evidence="1">
    <location>
        <begin position="2775"/>
        <end position="2793"/>
    </location>
</feature>
<feature type="transmembrane region" description="Helical" evidence="1">
    <location>
        <begin position="2918"/>
        <end position="2939"/>
    </location>
</feature>
<name>A0A182QKX6_9DIPT</name>
<dbReference type="PANTHER" id="PTHR32305">
    <property type="match status" value="1"/>
</dbReference>
<keyword evidence="1" id="KW-0812">Transmembrane</keyword>
<dbReference type="InterPro" id="IPR050708">
    <property type="entry name" value="T6SS_VgrG/RHS"/>
</dbReference>
<dbReference type="Gene3D" id="2.180.10.10">
    <property type="entry name" value="RHS repeat-associated core"/>
    <property type="match status" value="2"/>
</dbReference>
<proteinExistence type="predicted"/>
<feature type="transmembrane region" description="Helical" evidence="1">
    <location>
        <begin position="2880"/>
        <end position="2898"/>
    </location>
</feature>
<feature type="domain" description="Tox-SGS" evidence="2">
    <location>
        <begin position="3137"/>
        <end position="3232"/>
    </location>
</feature>
<keyword evidence="1" id="KW-1133">Transmembrane helix</keyword>
<evidence type="ECO:0000256" key="1">
    <source>
        <dbReference type="SAM" id="Phobius"/>
    </source>
</evidence>
<dbReference type="InterPro" id="IPR028901">
    <property type="entry name" value="Tox-SGS_dom"/>
</dbReference>
<feature type="transmembrane region" description="Helical" evidence="1">
    <location>
        <begin position="2738"/>
        <end position="2763"/>
    </location>
</feature>
<dbReference type="Pfam" id="PF15651">
    <property type="entry name" value="Tox-SGS"/>
    <property type="match status" value="1"/>
</dbReference>
<dbReference type="NCBIfam" id="TIGR03696">
    <property type="entry name" value="Rhs_assc_core"/>
    <property type="match status" value="1"/>
</dbReference>
<protein>
    <recommendedName>
        <fullName evidence="2">Tox-SGS domain-containing protein</fullName>
    </recommendedName>
</protein>
<reference evidence="3" key="2">
    <citation type="submission" date="2020-05" db="UniProtKB">
        <authorList>
            <consortium name="EnsemblMetazoa"/>
        </authorList>
    </citation>
    <scope>IDENTIFICATION</scope>
    <source>
        <strain evidence="3">FAR1</strain>
    </source>
</reference>
<organism evidence="3 4">
    <name type="scientific">Anopheles farauti</name>
    <dbReference type="NCBI Taxonomy" id="69004"/>
    <lineage>
        <taxon>Eukaryota</taxon>
        <taxon>Metazoa</taxon>
        <taxon>Ecdysozoa</taxon>
        <taxon>Arthropoda</taxon>
        <taxon>Hexapoda</taxon>
        <taxon>Insecta</taxon>
        <taxon>Pterygota</taxon>
        <taxon>Neoptera</taxon>
        <taxon>Endopterygota</taxon>
        <taxon>Diptera</taxon>
        <taxon>Nematocera</taxon>
        <taxon>Culicoidea</taxon>
        <taxon>Culicidae</taxon>
        <taxon>Anophelinae</taxon>
        <taxon>Anopheles</taxon>
    </lineage>
</organism>
<keyword evidence="4" id="KW-1185">Reference proteome</keyword>
<dbReference type="PANTHER" id="PTHR32305:SF15">
    <property type="entry name" value="PROTEIN RHSA-RELATED"/>
    <property type="match status" value="1"/>
</dbReference>
<reference evidence="4" key="1">
    <citation type="submission" date="2014-01" db="EMBL/GenBank/DDBJ databases">
        <title>The Genome Sequence of Anopheles farauti FAR1 (V2).</title>
        <authorList>
            <consortium name="The Broad Institute Genomics Platform"/>
            <person name="Neafsey D.E."/>
            <person name="Besansky N."/>
            <person name="Howell P."/>
            <person name="Walton C."/>
            <person name="Young S.K."/>
            <person name="Zeng Q."/>
            <person name="Gargeya S."/>
            <person name="Fitzgerald M."/>
            <person name="Haas B."/>
            <person name="Abouelleil A."/>
            <person name="Allen A.W."/>
            <person name="Alvarado L."/>
            <person name="Arachchi H.M."/>
            <person name="Berlin A.M."/>
            <person name="Chapman S.B."/>
            <person name="Gainer-Dewar J."/>
            <person name="Goldberg J."/>
            <person name="Griggs A."/>
            <person name="Gujja S."/>
            <person name="Hansen M."/>
            <person name="Howarth C."/>
            <person name="Imamovic A."/>
            <person name="Ireland A."/>
            <person name="Larimer J."/>
            <person name="McCowan C."/>
            <person name="Murphy C."/>
            <person name="Pearson M."/>
            <person name="Poon T.W."/>
            <person name="Priest M."/>
            <person name="Roberts A."/>
            <person name="Saif S."/>
            <person name="Shea T."/>
            <person name="Sisk P."/>
            <person name="Sykes S."/>
            <person name="Wortman J."/>
            <person name="Nusbaum C."/>
            <person name="Birren B."/>
        </authorList>
    </citation>
    <scope>NUCLEOTIDE SEQUENCE [LARGE SCALE GENOMIC DNA]</scope>
    <source>
        <strain evidence="4">FAR1</strain>
    </source>
</reference>
<keyword evidence="1" id="KW-0472">Membrane</keyword>
<dbReference type="InterPro" id="IPR022385">
    <property type="entry name" value="Rhs_assc_core"/>
</dbReference>
<sequence>MAEEEQVTSLRYSLELSVHSVTKVSVDDFVEVKHISNPAGSVFVRKNRALLVYEKSMHDGSYMEVYAKEDLFTHSHQKTNYHWDVYANPTLLLVRNEKGIEVYQWTNSSLTLQYTISNYHDISGYGASNNTILFGKIFPSDKHIGIVSRLGSKVKFHSLELNATNSTTKELKRRPVLDDVWKQPTTVISLVEHLDAKKPLLSIAVRSASTLQLFRFDDKYELKNIATIIDFPPVDHKYDLIKFAKFNQTTTYNDLLHFSTNGLLIYRYNETVSEYQKMYYSTAFSKLRGWDSRTVETITIMDVNADGYDELLFTGPAGLNVQQAYATPSGFDLRNALVEPTANQSIRYALLKRVRNTAPSEAMELFLHTPEGLATVGSKYEIITETTPKDTTKPAAPTKTKDPVVIPEVVPHHYHAGWLHDQLDLGSLLQPFNPHSGAVELMFPIIDTRVPLGIPMHKIIQYKNVNYNEELGRGWSFPLEYIMLDRQMSGFARDHVYSLVKENQRILLVREPAPNQTPSSPPNGMLFTIDGYPDVKFMFYEKQNFWKVTIDKRELTYTAIKEFETTISCPTWPLCGTLSTATQSYPTRWYLATEQDTTTGIVATYTYNLIKNETDIRLESIKMSDDTSIALSYAEDRITGLKVLMHQYTQDIGFHYSADKEHLQSITQDQRKLFDFEYGRQHKLSKIIYPNGAEWTPKYANIDINPIELKKSLPIGNDTNIFYGPDYVVIVDANLADGRLVLHMRDPLGGTSTTKTDATATIHRANDVRQYMVYALQNMIVVIIIYGSYKEIAILKFANDSWKQQKDYYDFPMDGIISAGNTFVVLYDKKTLSLLTIGSDQQLHEQILKSNLHDNFVVKAFPQGYATYENGKLEINFLNEKDQWVSIDVPPQSINFFQKLDHFINSFDINRELSQSIRRGLLGDMLGVYRQAIAIKSPVLDKGELKIHVRFFTIGFQEKPSICVYYTTMIPYTNMDTFTYTVATEEKDTFTLAYRFNNSKYHLYVKKSDGPHAVALYQYQEHAKKQAMNSRASRQQLKVAERTFKRRYWNIYKSVREAIVFALDLSLFGMLTNQEGVLTGNHQITYDGKHWAKKQLDEDSIRLRKVNQTLTAEYRLLKANATDTFKIVSNGPTGATMFDTKTTKSEEIHLITPHFVQAQPKNHPLTVYFFENKRTVTFPSEEKLNRASNPLAIVTTLRANDTSRFLLFRGTKYFLDPKLTVLGGQTLKTIDGTEHSTAYMYDEQDLELTVDGAIYRKIKIVPGSDTTRYGWYEQSLDLQTGDTVRKTYASDGREVINVKLREQEEKRRQSEYEEPVSRSYLERMIMDINERLPIVDLGPYRLADEMVSYYGFEKYETNHYGQKNRWHFNETLVQMHLNNRFLSLEQPDRTLTGNFTPTDPLQKFVVSCWLRSQHGDALQLGDTVDTLTVTVLLMDGGEKKMTSKPAEVKQRIGDWSYIETIIDTTHFPPETKLTFTVLVAPTTNHRSIAIDHIRFAPLGLPFQANIYEPSRGELSAVLGSTGLMKHYFHNGKGKKTVIVSEHGTVQKFTMESKNMYARESRVRPSVVEMTPRRSGWFAKYGIADICSPRTNVTKTFDSSWSTLGLRFRYSLSQDAQGIQFFWCSKEFNLPCGTASCPPLPKQGEVLIFVTASRISVWLDGVLTQEVLLNDVKPDAEREFRLQCTGDTNIHEFIEMYDARVKVTYHNLAGQPTQVLIYDDPRTLRVREVLYDEIERPVLQTKWTKVHKDKDQYFAFIEDFVKSFDNKTLILTGQVADLNPACDGFPYTQTMYGNDPTEDKQMQGLPGKDYTVHGKYKRTYATRPSNKLLGLLFPENEGFYHKTVYLPGGAMRVTIEDSKGKKVARFSKVGNYEDRLSTWRYGQNNKLQQELPPMYHATAHTSTTANVSFFSQNYANQSELAALQRQWEVRYDYDDANNVIRKRTPDGGIYRYLYDKHGILRFTVHKDHNETVDRAIYFTYVADDKVSREALVHLNETECIRMTNSGQSPESTDFIETLYGEQDDDPNVRYRSQFATRRIGEDQMTEYLVFNQEKRLLQKVFVVNTINESYSINYEYENDKIRSVQYPTGGSTELFKFIYDYNGNGEIASIRESAIKEPLFEFTYNADGMVETMKVRTDPNHTFQRNFKYNEPGFLVELEDDYLTESVSYLETESYGQDSYTPIYEGLISKTLFTAHWHKAVSPLRNGIYQEYFITKGMERPKAALCMEVLKRAKYIDENNLVNRTFYGDLDDDLPFVCGNPIPVNHLSEVLSSRSFPHQYGHRYDYDDHDQLIKAKYFHGLEEMTLAPLTPRSFSKEIQGIDDEASQKIWDALRAKSFITLDCTNRKLCHGREGIKSIFADFIHKHPHKLHLKRMFLKVIAKNEILNVNTFEEKCKRWIEGSYKTTKTCANLKEVLDNNKIFDDRADNSLPSLHANFKDALKEYNHIIHEIVRVLGQHFAKALGRSAGDVQSYEIDANGNHRKFYTGFTRYRLEYRAGTNQITKLYRRNFGRIKQDEEEFTMLHDSDGAVIQAKHKQIKNIEYDKLLHRVNKIEMTDGRTVLYQYDVRAERTFKQVLDKEGEVISEKYYIRDTNGLVLVDMDMTYLTKDQPPDVRMTSYIYKDQQLVGFMRNDKLYGVITDHEGSVRLVVRNGEVVAAYDYLPYGQIFRRFGTDLDGQIAYLYTSQEWEPETGLYNYRARLYDPDIGRFYQTDPKEQYPSPYVYAGNSPVALIDPDGELAFAISCIIMAIIGAYIGAATAAQSWNPLQWNWKSTSLWLGMIGGALTGLSIPFNMTASVSYFVGLGLSLPASIAVMVSSGITFGYFALAAASGSWNPKNFDLSSPGTWNALLGGIATSAFIVTNPKSLITTFQSISSALGRALFVTTNIVLTVTFGYLFGVLKFGGEFDATKWDFTDPGVYFALFEGYTTATMGTVLARNLPSTIKKFGKKMSTGLDRLAETDIYFRAKRLMKGDWSSKLSNAKVFLAANAQAITNLKRGALPVAFYCFFVGLRMADSFEKSPVPGISIFLHIVKTAVITRGFSNRVVKPLIPKRLDTDLRVGALQASKLVGDATYSTSGAETFSNVFSYFHIPFEWFWFFKVAEQHDTTVPQHTLVVKSTENYKNHNKRTSKYGTIKNCYLMSDENAGNGYYVSCFAYRSLVSIYPKDETPLLSSQEDRFHYCHPLTYNGMPSISCDGEKTTLFATQTEPPKLFDFVDSWLLLARVAPAAIREGKRIFKRIFYLPEKKENSKDRTMYKEIMEQAMFELQGLSNKSASAGHKMDWFTIMLEDIREDVNEYLSEGRGNANILLERLSAMRVDAMEEIDLYLAREFATKCTHASKNLQRMAPEWAAIACEFLVKPNDATTRLARTVALEIK</sequence>
<evidence type="ECO:0000313" key="4">
    <source>
        <dbReference type="Proteomes" id="UP000075886"/>
    </source>
</evidence>